<keyword evidence="1" id="KW-0418">Kinase</keyword>
<evidence type="ECO:0000313" key="2">
    <source>
        <dbReference type="Proteomes" id="UP000199501"/>
    </source>
</evidence>
<name>A0A1G6R6J4_9PSEU</name>
<dbReference type="InterPro" id="IPR011009">
    <property type="entry name" value="Kinase-like_dom_sf"/>
</dbReference>
<dbReference type="EMBL" id="FMZZ01000006">
    <property type="protein sequence ID" value="SDC99894.1"/>
    <property type="molecule type" value="Genomic_DNA"/>
</dbReference>
<accession>A0A1G6R6J4</accession>
<protein>
    <submittedName>
        <fullName evidence="1">Streptomycin 6-kinase</fullName>
    </submittedName>
</protein>
<dbReference type="OrthoDB" id="3638028at2"/>
<proteinExistence type="predicted"/>
<dbReference type="Pfam" id="PF04655">
    <property type="entry name" value="APH_6_hur"/>
    <property type="match status" value="1"/>
</dbReference>
<dbReference type="RefSeq" id="WP_091450569.1">
    <property type="nucleotide sequence ID" value="NZ_FMZZ01000006.1"/>
</dbReference>
<evidence type="ECO:0000313" key="1">
    <source>
        <dbReference type="EMBL" id="SDC99894.1"/>
    </source>
</evidence>
<reference evidence="2" key="1">
    <citation type="submission" date="2016-10" db="EMBL/GenBank/DDBJ databases">
        <authorList>
            <person name="Varghese N."/>
            <person name="Submissions S."/>
        </authorList>
    </citation>
    <scope>NUCLEOTIDE SEQUENCE [LARGE SCALE GENOMIC DNA]</scope>
    <source>
        <strain evidence="2">IBRC-M 10403</strain>
    </source>
</reference>
<dbReference type="SUPFAM" id="SSF56112">
    <property type="entry name" value="Protein kinase-like (PK-like)"/>
    <property type="match status" value="1"/>
</dbReference>
<dbReference type="AlphaFoldDB" id="A0A1G6R6J4"/>
<dbReference type="STRING" id="1271860.SAMN05216174_106160"/>
<keyword evidence="2" id="KW-1185">Reference proteome</keyword>
<dbReference type="Proteomes" id="UP000199501">
    <property type="component" value="Unassembled WGS sequence"/>
</dbReference>
<dbReference type="GO" id="GO:0019748">
    <property type="term" value="P:secondary metabolic process"/>
    <property type="evidence" value="ECO:0007669"/>
    <property type="project" value="InterPro"/>
</dbReference>
<dbReference type="InterPro" id="IPR006748">
    <property type="entry name" value="NH2Glyco/OHUrea_AB-resist_kin"/>
</dbReference>
<keyword evidence="1" id="KW-0808">Transferase</keyword>
<dbReference type="GO" id="GO:0016301">
    <property type="term" value="F:kinase activity"/>
    <property type="evidence" value="ECO:0007669"/>
    <property type="project" value="UniProtKB-KW"/>
</dbReference>
<dbReference type="GO" id="GO:0016773">
    <property type="term" value="F:phosphotransferase activity, alcohol group as acceptor"/>
    <property type="evidence" value="ECO:0007669"/>
    <property type="project" value="InterPro"/>
</dbReference>
<gene>
    <name evidence="1" type="ORF">SAMN05216174_106160</name>
</gene>
<organism evidence="1 2">
    <name type="scientific">Actinokineospora iranica</name>
    <dbReference type="NCBI Taxonomy" id="1271860"/>
    <lineage>
        <taxon>Bacteria</taxon>
        <taxon>Bacillati</taxon>
        <taxon>Actinomycetota</taxon>
        <taxon>Actinomycetes</taxon>
        <taxon>Pseudonocardiales</taxon>
        <taxon>Pseudonocardiaceae</taxon>
        <taxon>Actinokineospora</taxon>
    </lineage>
</organism>
<sequence length="289" mass="32198">MTIVPPTFGQHFTEEGELRWLAGLPGLADRLLDRWDLTRDGGPWHGFVALVLPVRRADGTPAVLKLGWPHPEAEHEALALSLWDGQGAVRLFEHDPGDWAMLLERLHGDHSLLDEPIDTALDVIGGLIRRLDRPAPPRVVTLRDVAARMVHELPEDNEEEDFPVPPDLVEQAVAYCAELGPTAASRLVNQDLHYENVLRGEREPWLVIDPKPIAGDPEWGLIALLWNRWTDAVTDRLDHLVDLTGADPDRARRWTFVRAVENWLGAEEDEDNPIDPAAARAAAIAKALA</sequence>